<dbReference type="EMBL" id="QEAS01000001">
    <property type="protein sequence ID" value="PWG82488.1"/>
    <property type="molecule type" value="Genomic_DNA"/>
</dbReference>
<evidence type="ECO:0008006" key="3">
    <source>
        <dbReference type="Google" id="ProtNLM"/>
    </source>
</evidence>
<protein>
    <recommendedName>
        <fullName evidence="3">N-acetyltransferase domain-containing protein</fullName>
    </recommendedName>
</protein>
<organism evidence="1 2">
    <name type="scientific">Pararcticibacter amylolyticus</name>
    <dbReference type="NCBI Taxonomy" id="2173175"/>
    <lineage>
        <taxon>Bacteria</taxon>
        <taxon>Pseudomonadati</taxon>
        <taxon>Bacteroidota</taxon>
        <taxon>Sphingobacteriia</taxon>
        <taxon>Sphingobacteriales</taxon>
        <taxon>Sphingobacteriaceae</taxon>
        <taxon>Pararcticibacter</taxon>
    </lineage>
</organism>
<accession>A0A2U2PME0</accession>
<evidence type="ECO:0000313" key="2">
    <source>
        <dbReference type="Proteomes" id="UP000245647"/>
    </source>
</evidence>
<dbReference type="AlphaFoldDB" id="A0A2U2PME0"/>
<comment type="caution">
    <text evidence="1">The sequence shown here is derived from an EMBL/GenBank/DDBJ whole genome shotgun (WGS) entry which is preliminary data.</text>
</comment>
<dbReference type="Proteomes" id="UP000245647">
    <property type="component" value="Unassembled WGS sequence"/>
</dbReference>
<evidence type="ECO:0000313" key="1">
    <source>
        <dbReference type="EMBL" id="PWG82488.1"/>
    </source>
</evidence>
<keyword evidence="2" id="KW-1185">Reference proteome</keyword>
<gene>
    <name evidence="1" type="ORF">DDR33_01075</name>
</gene>
<sequence length="269" mass="30047">MDSVLSKDKPVVRLRAFRAIDDPETCALFVDGHMHVLTNFGIQKITSARNEWLHNPAVFVLIVESLDKKKVFGGVRIHVAGGTEPLPIEQATGAMDPYVYDLVKQYALSGTGEGCGLWNSREIAGYGIGSIFLTRAGLAVAPQIGIKSLFALCAPYTVKLSETIGYRIEKRVGNNGTFYYPKLDLIATTMIYEDLENLSTASEEDRTAVMELRKNPNIVRTEVLRKKEIEIHYEINIPKLDQWSLADTITNSQKQRTTNKIDETNLNLL</sequence>
<reference evidence="1 2" key="1">
    <citation type="submission" date="2018-04" db="EMBL/GenBank/DDBJ databases">
        <title>Pedobacter chongqingensis sp. nov., isolated from a rottenly hemp rope.</title>
        <authorList>
            <person name="Cai Y."/>
        </authorList>
    </citation>
    <scope>NUCLEOTIDE SEQUENCE [LARGE SCALE GENOMIC DNA]</scope>
    <source>
        <strain evidence="1 2">FJ4-8</strain>
    </source>
</reference>
<name>A0A2U2PME0_9SPHI</name>
<dbReference type="RefSeq" id="WP_109413907.1">
    <property type="nucleotide sequence ID" value="NZ_QEAS01000001.1"/>
</dbReference>
<dbReference type="OrthoDB" id="660041at2"/>
<proteinExistence type="predicted"/>